<keyword evidence="4" id="KW-0676">Redox-active center</keyword>
<dbReference type="SUPFAM" id="SSF52833">
    <property type="entry name" value="Thioredoxin-like"/>
    <property type="match status" value="1"/>
</dbReference>
<dbReference type="InterPro" id="IPR000866">
    <property type="entry name" value="AhpC/TSA"/>
</dbReference>
<dbReference type="Pfam" id="PF00578">
    <property type="entry name" value="AhpC-TSA"/>
    <property type="match status" value="1"/>
</dbReference>
<keyword evidence="2" id="KW-0201">Cytochrome c-type biogenesis</keyword>
<reference evidence="7" key="1">
    <citation type="submission" date="2021-03" db="EMBL/GenBank/DDBJ databases">
        <authorList>
            <person name="Lu T."/>
            <person name="Wang Q."/>
            <person name="Han X."/>
        </authorList>
    </citation>
    <scope>NUCLEOTIDE SEQUENCE</scope>
    <source>
        <strain evidence="7">WQ 2009</strain>
    </source>
</reference>
<evidence type="ECO:0000256" key="5">
    <source>
        <dbReference type="SAM" id="SignalP"/>
    </source>
</evidence>
<dbReference type="EMBL" id="JAGKSB010000007">
    <property type="protein sequence ID" value="MBP3943417.1"/>
    <property type="molecule type" value="Genomic_DNA"/>
</dbReference>
<evidence type="ECO:0000256" key="1">
    <source>
        <dbReference type="ARBA" id="ARBA00004196"/>
    </source>
</evidence>
<sequence>MKKALLVGFSALPALLFAQEDFTVNGKLSNVKSPEAKAYLTYRAEGENKLDSAKLVNGVFKFAGTVAEPTEATLYLLPEGGTLAGQKSAPDSHGLYLAKGNIAVSGAADLKSATLSGNAINQEFAALKASLAPFTASFEALNTEYRNATEAQKEDEKFIEGLQARAEEIYTKRGVLEREFVNANPNSYVALDLLSKGVDANSLNEFIIPAFSKLNPVLKNSKKGVALAENIASLQKVAIGAQAPDFTLPDTTGTNVALSSLKGKYVLIDFWASWCGPCRHENPNVVAAFNKFKDSNFTILGVSLDNPGKKDAWLKAIQDDNLTGWTQVSDLKGWRSEVVELYAVRGIPQNFLVDPTGKIVASNLRGEELHTKLAELLKK</sequence>
<keyword evidence="8" id="KW-1185">Reference proteome</keyword>
<keyword evidence="5" id="KW-0732">Signal</keyword>
<feature type="domain" description="Thioredoxin" evidence="6">
    <location>
        <begin position="237"/>
        <end position="379"/>
    </location>
</feature>
<dbReference type="PANTHER" id="PTHR42852:SF6">
    <property type="entry name" value="THIOL:DISULFIDE INTERCHANGE PROTEIN DSBE"/>
    <property type="match status" value="1"/>
</dbReference>
<dbReference type="InterPro" id="IPR017937">
    <property type="entry name" value="Thioredoxin_CS"/>
</dbReference>
<dbReference type="InterPro" id="IPR013766">
    <property type="entry name" value="Thioredoxin_domain"/>
</dbReference>
<dbReference type="Gene3D" id="3.40.30.10">
    <property type="entry name" value="Glutaredoxin"/>
    <property type="match status" value="1"/>
</dbReference>
<dbReference type="Pfam" id="PF14289">
    <property type="entry name" value="DUF4369"/>
    <property type="match status" value="1"/>
</dbReference>
<protein>
    <submittedName>
        <fullName evidence="7">AhpC/TSA family protein</fullName>
    </submittedName>
</protein>
<dbReference type="GO" id="GO:0017004">
    <property type="term" value="P:cytochrome complex assembly"/>
    <property type="evidence" value="ECO:0007669"/>
    <property type="project" value="UniProtKB-KW"/>
</dbReference>
<comment type="caution">
    <text evidence="7">The sequence shown here is derived from an EMBL/GenBank/DDBJ whole genome shotgun (WGS) entry which is preliminary data.</text>
</comment>
<dbReference type="CDD" id="cd02966">
    <property type="entry name" value="TlpA_like_family"/>
    <property type="match status" value="1"/>
</dbReference>
<dbReference type="InterPro" id="IPR025380">
    <property type="entry name" value="DUF4369"/>
</dbReference>
<dbReference type="Proteomes" id="UP000679691">
    <property type="component" value="Unassembled WGS sequence"/>
</dbReference>
<evidence type="ECO:0000256" key="2">
    <source>
        <dbReference type="ARBA" id="ARBA00022748"/>
    </source>
</evidence>
<organism evidence="7 8">
    <name type="scientific">Rhinopithecimicrobium faecis</name>
    <dbReference type="NCBI Taxonomy" id="2820698"/>
    <lineage>
        <taxon>Bacteria</taxon>
        <taxon>Pseudomonadati</taxon>
        <taxon>Bacteroidota</taxon>
        <taxon>Sphingobacteriia</taxon>
        <taxon>Sphingobacteriales</taxon>
        <taxon>Sphingobacteriaceae</taxon>
        <taxon>Rhinopithecimicrobium</taxon>
    </lineage>
</organism>
<name>A0A8T4HDH3_9SPHI</name>
<evidence type="ECO:0000256" key="3">
    <source>
        <dbReference type="ARBA" id="ARBA00023157"/>
    </source>
</evidence>
<dbReference type="PANTHER" id="PTHR42852">
    <property type="entry name" value="THIOL:DISULFIDE INTERCHANGE PROTEIN DSBE"/>
    <property type="match status" value="1"/>
</dbReference>
<comment type="subcellular location">
    <subcellularLocation>
        <location evidence="1">Cell envelope</location>
    </subcellularLocation>
</comment>
<dbReference type="PROSITE" id="PS51352">
    <property type="entry name" value="THIOREDOXIN_2"/>
    <property type="match status" value="1"/>
</dbReference>
<dbReference type="AlphaFoldDB" id="A0A8T4HDH3"/>
<feature type="chain" id="PRO_5035950324" evidence="5">
    <location>
        <begin position="19"/>
        <end position="379"/>
    </location>
</feature>
<dbReference type="GO" id="GO:0030313">
    <property type="term" value="C:cell envelope"/>
    <property type="evidence" value="ECO:0007669"/>
    <property type="project" value="UniProtKB-SubCell"/>
</dbReference>
<feature type="signal peptide" evidence="5">
    <location>
        <begin position="1"/>
        <end position="18"/>
    </location>
</feature>
<dbReference type="GO" id="GO:0016209">
    <property type="term" value="F:antioxidant activity"/>
    <property type="evidence" value="ECO:0007669"/>
    <property type="project" value="InterPro"/>
</dbReference>
<proteinExistence type="predicted"/>
<dbReference type="InterPro" id="IPR036249">
    <property type="entry name" value="Thioredoxin-like_sf"/>
</dbReference>
<keyword evidence="3" id="KW-1015">Disulfide bond</keyword>
<evidence type="ECO:0000256" key="4">
    <source>
        <dbReference type="ARBA" id="ARBA00023284"/>
    </source>
</evidence>
<evidence type="ECO:0000313" key="7">
    <source>
        <dbReference type="EMBL" id="MBP3943417.1"/>
    </source>
</evidence>
<dbReference type="InterPro" id="IPR050553">
    <property type="entry name" value="Thioredoxin_ResA/DsbE_sf"/>
</dbReference>
<evidence type="ECO:0000313" key="8">
    <source>
        <dbReference type="Proteomes" id="UP000679691"/>
    </source>
</evidence>
<dbReference type="RefSeq" id="WP_353546910.1">
    <property type="nucleotide sequence ID" value="NZ_JAGKSB010000007.1"/>
</dbReference>
<dbReference type="GO" id="GO:0016491">
    <property type="term" value="F:oxidoreductase activity"/>
    <property type="evidence" value="ECO:0007669"/>
    <property type="project" value="InterPro"/>
</dbReference>
<evidence type="ECO:0000259" key="6">
    <source>
        <dbReference type="PROSITE" id="PS51352"/>
    </source>
</evidence>
<dbReference type="PROSITE" id="PS00194">
    <property type="entry name" value="THIOREDOXIN_1"/>
    <property type="match status" value="1"/>
</dbReference>
<gene>
    <name evidence="7" type="ORF">J5U18_07555</name>
</gene>
<accession>A0A8T4HDH3</accession>